<sequence length="1325" mass="145479">MEDNVSDFLHSEEQLKTTLHCDDKEKLRRKLEQLQREYLKTAQRLKRAERLDAVRRHVKSRISLHKHQEQREPVVTSNSLISPSSFILNKASIPDSQQYQDAVDSDASRRKPVIQFSLPGDSAYPQTPDPSNDIARSHRPSPALRLRSKRSRLRWERRSADALDSRQEQAEGIENTEIKENVVNESEEQFSESPSLLLTHWSTQESTESGDKMVKENQRPQDDRGEETDQDVHLKFGKPALTTDEGQDVRENSLMDSELREDGIRQSKESDPVGCEEKKQENTKQNAAQVTGIEKQEEIVENKVEKNQTTANEKAASLLDSCTLVEGLLFPVEYYIRTTRRMALSQSQPDVQAVIQSRLSAGRHRRSRGRSRGTHRDSQQRDRNTQTDSSSSTTPSTSLEPLKPSTANPCEDCSQSSIDTSSSDIPEGPFPPPVPSLRPPRGRRKGRGRGRGRSLRPPGCKQTPITAIPSTQSIHQADETHASATPLPEDQETSGPQQSSTHSFPAQPAVVSGAPTNNAANAQEKVYPIFLKCSTSRSQQMNTGTSDWASLLLPPVSSLPQTPPPSLPSLIRSLKNLDILQDFHLPDDQFASLKLHKLRQVAMESGHEQFSTPSHNTRRRSNCLYSAICPPTPCRLPLSLTPLISNWPCPNESEQTECKLTDNLSNKSVTEELCDPDVSGTNMKLDVDKLKDSSKAILEVQGITGSCELEERDTGTQSCTFSSRTANSINCVDLEAHQDVVGRSVCKENAHSDESKVEQPAGKHIRLHDPIPTDPQFEDCSVAEQRSFCFSESKTAEEAPTTFTDSPVCSKATAKLPVNGLNLQYSSGDYEEPKTNLSKDTKMKNTDSQFVFKSPLESVVSSFTPPYIPSSTPASIPVLPSLGITPNPAQLTSSPSAPALYPPPPHSPSTQELSPPDLSPISFITSLPPSVPSPALSDQDKRGEPAACPTASSIQLQSSAVEKGMTKEETADKWLLRCTHTLEAPAGGSLVDACCVSGQGGALSVAAAGKWAVCLWSQTSESDWSLRHTWTFSEPVINIFPVPDSEGLMFVSLGQLEIRELRMLSCFSLRQMLICEGIIHAVVGLFNSRVVTSSDSTVGSTLQVFTLSDSSSRLSSQPLVSPGVCVSALAPVEGLPDALIGTDEGGHLFIWNLKTGQLLSRVLLEHSLSNTACLRGYSHCGLLLVLLQHQFLRSLDLENKEKQEKNEILSEGKLKPALFSLVGINPLSGKSVLVTAVRPPKSWTGRICEVDINRSSIVGLSQSGRVCVWELGDGGTPRTMEAPEDEDWQLARWGEEDSLVIGHQNGDVSLHSYSSVKQIHHTKKD</sequence>
<feature type="compositionally biased region" description="Basic and acidic residues" evidence="2">
    <location>
        <begin position="209"/>
        <end position="223"/>
    </location>
</feature>
<reference evidence="4" key="1">
    <citation type="submission" date="2025-08" db="UniProtKB">
        <authorList>
            <consortium name="Ensembl"/>
        </authorList>
    </citation>
    <scope>IDENTIFICATION</scope>
</reference>
<dbReference type="Gene3D" id="2.130.10.10">
    <property type="entry name" value="YVTN repeat-like/Quinoprotein amine dehydrogenase"/>
    <property type="match status" value="1"/>
</dbReference>
<dbReference type="GO" id="GO:0000724">
    <property type="term" value="P:double-strand break repair via homologous recombination"/>
    <property type="evidence" value="ECO:0007669"/>
    <property type="project" value="InterPro"/>
</dbReference>
<feature type="compositionally biased region" description="Low complexity" evidence="2">
    <location>
        <begin position="386"/>
        <end position="406"/>
    </location>
</feature>
<feature type="compositionally biased region" description="Basic residues" evidence="2">
    <location>
        <begin position="361"/>
        <end position="373"/>
    </location>
</feature>
<evidence type="ECO:0000259" key="3">
    <source>
        <dbReference type="Pfam" id="PF16756"/>
    </source>
</evidence>
<feature type="compositionally biased region" description="Basic and acidic residues" evidence="2">
    <location>
        <begin position="247"/>
        <end position="282"/>
    </location>
</feature>
<dbReference type="GeneID" id="107099327"/>
<name>A0A3Q2EDE9_CYPVA</name>
<feature type="coiled-coil region" evidence="1">
    <location>
        <begin position="17"/>
        <end position="51"/>
    </location>
</feature>
<dbReference type="CTD" id="79728"/>
<feature type="compositionally biased region" description="Polar residues" evidence="2">
    <location>
        <begin position="463"/>
        <end position="475"/>
    </location>
</feature>
<feature type="compositionally biased region" description="Low complexity" evidence="2">
    <location>
        <begin position="414"/>
        <end position="425"/>
    </location>
</feature>
<evidence type="ECO:0000256" key="2">
    <source>
        <dbReference type="SAM" id="MobiDB-lite"/>
    </source>
</evidence>
<protein>
    <submittedName>
        <fullName evidence="4">Partner and localizer of BRCA2</fullName>
    </submittedName>
</protein>
<evidence type="ECO:0000313" key="5">
    <source>
        <dbReference type="Proteomes" id="UP000265020"/>
    </source>
</evidence>
<dbReference type="GO" id="GO:0003677">
    <property type="term" value="F:DNA binding"/>
    <property type="evidence" value="ECO:0007669"/>
    <property type="project" value="InterPro"/>
</dbReference>
<dbReference type="InterPro" id="IPR015943">
    <property type="entry name" value="WD40/YVTN_repeat-like_dom_sf"/>
</dbReference>
<dbReference type="PANTHER" id="PTHR14662">
    <property type="entry name" value="PARTNER AND LOCALIZER OF BRCA2"/>
    <property type="match status" value="1"/>
</dbReference>
<dbReference type="Ensembl" id="ENSCVAT00000031672.1">
    <property type="protein sequence ID" value="ENSCVAP00000030262.1"/>
    <property type="gene ID" value="ENSCVAG00000018661.1"/>
</dbReference>
<keyword evidence="1" id="KW-0175">Coiled coil</keyword>
<dbReference type="Proteomes" id="UP000265020">
    <property type="component" value="Unassembled WGS sequence"/>
</dbReference>
<dbReference type="InterPro" id="IPR042417">
    <property type="entry name" value="PALB2"/>
</dbReference>
<dbReference type="InterPro" id="IPR036322">
    <property type="entry name" value="WD40_repeat_dom_sf"/>
</dbReference>
<feature type="region of interest" description="Disordered" evidence="2">
    <location>
        <begin position="116"/>
        <end position="287"/>
    </location>
</feature>
<feature type="compositionally biased region" description="Basic and acidic residues" evidence="2">
    <location>
        <begin position="153"/>
        <end position="169"/>
    </location>
</feature>
<dbReference type="PANTHER" id="PTHR14662:SF2">
    <property type="entry name" value="PARTNER AND LOCALIZER OF BRCA2"/>
    <property type="match status" value="1"/>
</dbReference>
<evidence type="ECO:0000256" key="1">
    <source>
        <dbReference type="SAM" id="Coils"/>
    </source>
</evidence>
<proteinExistence type="predicted"/>
<dbReference type="OrthoDB" id="9936560at2759"/>
<feature type="compositionally biased region" description="Pro residues" evidence="2">
    <location>
        <begin position="428"/>
        <end position="438"/>
    </location>
</feature>
<dbReference type="STRING" id="28743.ENSCVAP00000030262"/>
<dbReference type="GeneTree" id="ENSGT00390000014423"/>
<feature type="region of interest" description="Disordered" evidence="2">
    <location>
        <begin position="357"/>
        <end position="515"/>
    </location>
</feature>
<dbReference type="OMA" id="IHQADET"/>
<evidence type="ECO:0000313" key="4">
    <source>
        <dbReference type="Ensembl" id="ENSCVAP00000030262.1"/>
    </source>
</evidence>
<keyword evidence="5" id="KW-1185">Reference proteome</keyword>
<feature type="compositionally biased region" description="Polar residues" evidence="2">
    <location>
        <begin position="493"/>
        <end position="504"/>
    </location>
</feature>
<feature type="region of interest" description="Disordered" evidence="2">
    <location>
        <begin position="887"/>
        <end position="960"/>
    </location>
</feature>
<organism evidence="4 5">
    <name type="scientific">Cyprinodon variegatus</name>
    <name type="common">Sheepshead minnow</name>
    <dbReference type="NCBI Taxonomy" id="28743"/>
    <lineage>
        <taxon>Eukaryota</taxon>
        <taxon>Metazoa</taxon>
        <taxon>Chordata</taxon>
        <taxon>Craniata</taxon>
        <taxon>Vertebrata</taxon>
        <taxon>Euteleostomi</taxon>
        <taxon>Actinopterygii</taxon>
        <taxon>Neopterygii</taxon>
        <taxon>Teleostei</taxon>
        <taxon>Neoteleostei</taxon>
        <taxon>Acanthomorphata</taxon>
        <taxon>Ovalentaria</taxon>
        <taxon>Atherinomorphae</taxon>
        <taxon>Cyprinodontiformes</taxon>
        <taxon>Cyprinodontidae</taxon>
        <taxon>Cyprinodon</taxon>
    </lineage>
</organism>
<feature type="compositionally biased region" description="Basic residues" evidence="2">
    <location>
        <begin position="440"/>
        <end position="454"/>
    </location>
</feature>
<dbReference type="Pfam" id="PF16756">
    <property type="entry name" value="PALB2_WD40"/>
    <property type="match status" value="1"/>
</dbReference>
<feature type="domain" description="Partner and localiser of BRCA2 WD40" evidence="3">
    <location>
        <begin position="980"/>
        <end position="1310"/>
    </location>
</feature>
<dbReference type="RefSeq" id="XP_015252888.1">
    <property type="nucleotide sequence ID" value="XM_015397402.1"/>
</dbReference>
<feature type="compositionally biased region" description="Basic and acidic residues" evidence="2">
    <location>
        <begin position="374"/>
        <end position="385"/>
    </location>
</feature>
<reference evidence="4" key="2">
    <citation type="submission" date="2025-09" db="UniProtKB">
        <authorList>
            <consortium name="Ensembl"/>
        </authorList>
    </citation>
    <scope>IDENTIFICATION</scope>
</reference>
<feature type="compositionally biased region" description="Polar residues" evidence="2">
    <location>
        <begin position="191"/>
        <end position="207"/>
    </location>
</feature>
<feature type="compositionally biased region" description="Polar residues" evidence="2">
    <location>
        <begin position="950"/>
        <end position="960"/>
    </location>
</feature>
<accession>A0A3Q2EDE9</accession>
<dbReference type="GO" id="GO:0005654">
    <property type="term" value="C:nucleoplasm"/>
    <property type="evidence" value="ECO:0007669"/>
    <property type="project" value="TreeGrafter"/>
</dbReference>
<dbReference type="InterPro" id="IPR031920">
    <property type="entry name" value="PALB2_WD40"/>
</dbReference>
<dbReference type="SUPFAM" id="SSF50978">
    <property type="entry name" value="WD40 repeat-like"/>
    <property type="match status" value="1"/>
</dbReference>